<gene>
    <name evidence="2" type="ORF">HID58_028505</name>
</gene>
<dbReference type="EMBL" id="JAGKQM010000008">
    <property type="protein sequence ID" value="KAH0914059.1"/>
    <property type="molecule type" value="Genomic_DNA"/>
</dbReference>
<feature type="non-terminal residue" evidence="2">
    <location>
        <position position="183"/>
    </location>
</feature>
<sequence>MTGVSFHETTKAIQMDDEWLNDRIQEIHDASKLRAHPLTDLAKLDQLFANIFQPMMDTIQRNQNETPSSYNQHSKQVYGNTSHSSSSARKQGTTNVSYDFVTNEAYMKQIKLYERVQDNKLERAIVSLTLPGLQYESLLYWGPVTVLQCNVTHACKEAFYRMLEDDETKDGSTKFGESFIDPY</sequence>
<evidence type="ECO:0000313" key="2">
    <source>
        <dbReference type="EMBL" id="KAH0914059.1"/>
    </source>
</evidence>
<feature type="region of interest" description="Disordered" evidence="1">
    <location>
        <begin position="62"/>
        <end position="90"/>
    </location>
</feature>
<evidence type="ECO:0000313" key="3">
    <source>
        <dbReference type="Proteomes" id="UP000824890"/>
    </source>
</evidence>
<accession>A0ABQ8CAE6</accession>
<name>A0ABQ8CAE6_BRANA</name>
<protein>
    <submittedName>
        <fullName evidence="2">Uncharacterized protein</fullName>
    </submittedName>
</protein>
<proteinExistence type="predicted"/>
<reference evidence="2 3" key="1">
    <citation type="submission" date="2021-05" db="EMBL/GenBank/DDBJ databases">
        <title>Genome Assembly of Synthetic Allotetraploid Brassica napus Reveals Homoeologous Exchanges between Subgenomes.</title>
        <authorList>
            <person name="Davis J.T."/>
        </authorList>
    </citation>
    <scope>NUCLEOTIDE SEQUENCE [LARGE SCALE GENOMIC DNA]</scope>
    <source>
        <strain evidence="3">cv. Da-Ae</strain>
        <tissue evidence="2">Seedling</tissue>
    </source>
</reference>
<comment type="caution">
    <text evidence="2">The sequence shown here is derived from an EMBL/GenBank/DDBJ whole genome shotgun (WGS) entry which is preliminary data.</text>
</comment>
<keyword evidence="3" id="KW-1185">Reference proteome</keyword>
<dbReference type="Proteomes" id="UP000824890">
    <property type="component" value="Unassembled WGS sequence"/>
</dbReference>
<organism evidence="2 3">
    <name type="scientific">Brassica napus</name>
    <name type="common">Rape</name>
    <dbReference type="NCBI Taxonomy" id="3708"/>
    <lineage>
        <taxon>Eukaryota</taxon>
        <taxon>Viridiplantae</taxon>
        <taxon>Streptophyta</taxon>
        <taxon>Embryophyta</taxon>
        <taxon>Tracheophyta</taxon>
        <taxon>Spermatophyta</taxon>
        <taxon>Magnoliopsida</taxon>
        <taxon>eudicotyledons</taxon>
        <taxon>Gunneridae</taxon>
        <taxon>Pentapetalae</taxon>
        <taxon>rosids</taxon>
        <taxon>malvids</taxon>
        <taxon>Brassicales</taxon>
        <taxon>Brassicaceae</taxon>
        <taxon>Brassiceae</taxon>
        <taxon>Brassica</taxon>
    </lineage>
</organism>
<evidence type="ECO:0000256" key="1">
    <source>
        <dbReference type="SAM" id="MobiDB-lite"/>
    </source>
</evidence>